<evidence type="ECO:0000313" key="1">
    <source>
        <dbReference type="EMBL" id="CAF4577378.1"/>
    </source>
</evidence>
<dbReference type="EMBL" id="CAJOBI010312203">
    <property type="protein sequence ID" value="CAF5171715.1"/>
    <property type="molecule type" value="Genomic_DNA"/>
</dbReference>
<proteinExistence type="predicted"/>
<organism evidence="1 3">
    <name type="scientific">Rotaria magnacalcarata</name>
    <dbReference type="NCBI Taxonomy" id="392030"/>
    <lineage>
        <taxon>Eukaryota</taxon>
        <taxon>Metazoa</taxon>
        <taxon>Spiralia</taxon>
        <taxon>Gnathifera</taxon>
        <taxon>Rotifera</taxon>
        <taxon>Eurotatoria</taxon>
        <taxon>Bdelloidea</taxon>
        <taxon>Philodinida</taxon>
        <taxon>Philodinidae</taxon>
        <taxon>Rotaria</taxon>
    </lineage>
</organism>
<feature type="non-terminal residue" evidence="1">
    <location>
        <position position="14"/>
    </location>
</feature>
<dbReference type="Proteomes" id="UP000676336">
    <property type="component" value="Unassembled WGS sequence"/>
</dbReference>
<accession>A0A8S2YTQ1</accession>
<evidence type="ECO:0000313" key="2">
    <source>
        <dbReference type="EMBL" id="CAF5171715.1"/>
    </source>
</evidence>
<name>A0A8S2YTQ1_9BILA</name>
<reference evidence="1" key="1">
    <citation type="submission" date="2021-02" db="EMBL/GenBank/DDBJ databases">
        <authorList>
            <person name="Nowell W R."/>
        </authorList>
    </citation>
    <scope>NUCLEOTIDE SEQUENCE</scope>
</reference>
<dbReference type="Proteomes" id="UP000681720">
    <property type="component" value="Unassembled WGS sequence"/>
</dbReference>
<evidence type="ECO:0000313" key="3">
    <source>
        <dbReference type="Proteomes" id="UP000681720"/>
    </source>
</evidence>
<comment type="caution">
    <text evidence="1">The sequence shown here is derived from an EMBL/GenBank/DDBJ whole genome shotgun (WGS) entry which is preliminary data.</text>
</comment>
<dbReference type="EMBL" id="CAJOBJ010098871">
    <property type="protein sequence ID" value="CAF4577378.1"/>
    <property type="molecule type" value="Genomic_DNA"/>
</dbReference>
<gene>
    <name evidence="1" type="ORF">GIL414_LOCUS37949</name>
    <name evidence="2" type="ORF">SMN809_LOCUS65867</name>
</gene>
<protein>
    <submittedName>
        <fullName evidence="1">Uncharacterized protein</fullName>
    </submittedName>
</protein>
<sequence>MVASSSPPVHVTNV</sequence>